<sequence>MKKQSLKLVLISVIFVIVTLFFIYQLPFYIYKPGSADPLNPVVEVEGGYESDGDMHLVTIQGMQATPFYYLLAKLKDYHQIVPIDEVFYDDMTEEEYRKIQLMMMENSQESSTVVAYEAANAEIDIRFEGVYVVDVLEGKPAFGVLEVGDKIVGIDGETIEEATDLTEYVQSKKVGDKIDIMIVRDEQQRTESIQLAKLESLNDKPGIGIQLVTNRDIEVQPELSFSSGDIGGPSAGLMFALEIYDQLTEEDLTHGLQIAGTGEIDYDGNVGRIGGIDKKVIAADNEGNDIFFAPYENGREDSNYEVAKKTAEEIGTDMKIIPVDHFNDALEYLQSL</sequence>
<dbReference type="RefSeq" id="WP_390196940.1">
    <property type="nucleotide sequence ID" value="NZ_JBHSDV010000001.1"/>
</dbReference>
<dbReference type="Pfam" id="PF05362">
    <property type="entry name" value="Lon_C"/>
    <property type="match status" value="1"/>
</dbReference>
<reference evidence="6" key="1">
    <citation type="journal article" date="2019" name="Int. J. Syst. Evol. Microbiol.">
        <title>The Global Catalogue of Microorganisms (GCM) 10K type strain sequencing project: providing services to taxonomists for standard genome sequencing and annotation.</title>
        <authorList>
            <consortium name="The Broad Institute Genomics Platform"/>
            <consortium name="The Broad Institute Genome Sequencing Center for Infectious Disease"/>
            <person name="Wu L."/>
            <person name="Ma J."/>
        </authorList>
    </citation>
    <scope>NUCLEOTIDE SEQUENCE [LARGE SCALE GENOMIC DNA]</scope>
    <source>
        <strain evidence="6">KACC 14058</strain>
    </source>
</reference>
<dbReference type="SUPFAM" id="SSF54211">
    <property type="entry name" value="Ribosomal protein S5 domain 2-like"/>
    <property type="match status" value="1"/>
</dbReference>
<keyword evidence="2" id="KW-1133">Transmembrane helix</keyword>
<protein>
    <recommendedName>
        <fullName evidence="1">endopeptidase La</fullName>
        <ecNumber evidence="1">3.4.21.53</ecNumber>
    </recommendedName>
</protein>
<dbReference type="InterPro" id="IPR036034">
    <property type="entry name" value="PDZ_sf"/>
</dbReference>
<dbReference type="PANTHER" id="PTHR10046">
    <property type="entry name" value="ATP DEPENDENT LON PROTEASE FAMILY MEMBER"/>
    <property type="match status" value="1"/>
</dbReference>
<evidence type="ECO:0000259" key="4">
    <source>
        <dbReference type="PROSITE" id="PS51786"/>
    </source>
</evidence>
<dbReference type="PROSITE" id="PS51786">
    <property type="entry name" value="LON_PROTEOLYTIC"/>
    <property type="match status" value="1"/>
</dbReference>
<evidence type="ECO:0000313" key="6">
    <source>
        <dbReference type="Proteomes" id="UP001595880"/>
    </source>
</evidence>
<dbReference type="InterPro" id="IPR014721">
    <property type="entry name" value="Ribsml_uS5_D2-typ_fold_subgr"/>
</dbReference>
<comment type="similarity">
    <text evidence="1">Belongs to the peptidase S16 family.</text>
</comment>
<keyword evidence="2" id="KW-0472">Membrane</keyword>
<dbReference type="Pfam" id="PF13180">
    <property type="entry name" value="PDZ_2"/>
    <property type="match status" value="1"/>
</dbReference>
<organism evidence="5 6">
    <name type="scientific">Gracilibacillus marinus</name>
    <dbReference type="NCBI Taxonomy" id="630535"/>
    <lineage>
        <taxon>Bacteria</taxon>
        <taxon>Bacillati</taxon>
        <taxon>Bacillota</taxon>
        <taxon>Bacilli</taxon>
        <taxon>Bacillales</taxon>
        <taxon>Bacillaceae</taxon>
        <taxon>Gracilibacillus</taxon>
    </lineage>
</organism>
<dbReference type="Proteomes" id="UP001595880">
    <property type="component" value="Unassembled WGS sequence"/>
</dbReference>
<proteinExistence type="inferred from homology"/>
<dbReference type="EMBL" id="JBHSDV010000001">
    <property type="protein sequence ID" value="MFC4387300.1"/>
    <property type="molecule type" value="Genomic_DNA"/>
</dbReference>
<name>A0ABV8VTF6_9BACI</name>
<dbReference type="InterPro" id="IPR001478">
    <property type="entry name" value="PDZ"/>
</dbReference>
<feature type="transmembrane region" description="Helical" evidence="2">
    <location>
        <begin position="7"/>
        <end position="31"/>
    </location>
</feature>
<evidence type="ECO:0000256" key="2">
    <source>
        <dbReference type="SAM" id="Phobius"/>
    </source>
</evidence>
<dbReference type="SMART" id="SM00228">
    <property type="entry name" value="PDZ"/>
    <property type="match status" value="1"/>
</dbReference>
<accession>A0ABV8VTF6</accession>
<dbReference type="SUPFAM" id="SSF50156">
    <property type="entry name" value="PDZ domain-like"/>
    <property type="match status" value="1"/>
</dbReference>
<keyword evidence="1" id="KW-0720">Serine protease</keyword>
<keyword evidence="1 5" id="KW-0645">Protease</keyword>
<gene>
    <name evidence="5" type="ORF">ACFOZ1_05690</name>
</gene>
<feature type="active site" evidence="1">
    <location>
        <position position="235"/>
    </location>
</feature>
<keyword evidence="1 5" id="KW-0378">Hydrolase</keyword>
<dbReference type="GO" id="GO:0006508">
    <property type="term" value="P:proteolysis"/>
    <property type="evidence" value="ECO:0007669"/>
    <property type="project" value="UniProtKB-KW"/>
</dbReference>
<dbReference type="PROSITE" id="PS50106">
    <property type="entry name" value="PDZ"/>
    <property type="match status" value="1"/>
</dbReference>
<dbReference type="GO" id="GO:0008233">
    <property type="term" value="F:peptidase activity"/>
    <property type="evidence" value="ECO:0007669"/>
    <property type="project" value="UniProtKB-KW"/>
</dbReference>
<dbReference type="Gene3D" id="3.30.230.10">
    <property type="match status" value="1"/>
</dbReference>
<feature type="domain" description="PDZ" evidence="3">
    <location>
        <begin position="102"/>
        <end position="187"/>
    </location>
</feature>
<dbReference type="InterPro" id="IPR027065">
    <property type="entry name" value="Lon_Prtase"/>
</dbReference>
<comment type="caution">
    <text evidence="5">The sequence shown here is derived from an EMBL/GenBank/DDBJ whole genome shotgun (WGS) entry which is preliminary data.</text>
</comment>
<feature type="domain" description="Lon proteolytic" evidence="4">
    <location>
        <begin position="227"/>
        <end position="337"/>
    </location>
</feature>
<dbReference type="InterPro" id="IPR008269">
    <property type="entry name" value="Lon_proteolytic"/>
</dbReference>
<evidence type="ECO:0000313" key="5">
    <source>
        <dbReference type="EMBL" id="MFC4387300.1"/>
    </source>
</evidence>
<feature type="active site" evidence="1">
    <location>
        <position position="280"/>
    </location>
</feature>
<dbReference type="NCBIfam" id="NF041438">
    <property type="entry name" value="SepM_fam_S16"/>
    <property type="match status" value="1"/>
</dbReference>
<evidence type="ECO:0000256" key="1">
    <source>
        <dbReference type="PROSITE-ProRule" id="PRU01122"/>
    </source>
</evidence>
<dbReference type="EC" id="3.4.21.53" evidence="1"/>
<keyword evidence="2" id="KW-0812">Transmembrane</keyword>
<comment type="catalytic activity">
    <reaction evidence="1">
        <text>Hydrolysis of proteins in presence of ATP.</text>
        <dbReference type="EC" id="3.4.21.53"/>
    </reaction>
</comment>
<dbReference type="InterPro" id="IPR020568">
    <property type="entry name" value="Ribosomal_Su5_D2-typ_SF"/>
</dbReference>
<keyword evidence="6" id="KW-1185">Reference proteome</keyword>
<evidence type="ECO:0000259" key="3">
    <source>
        <dbReference type="PROSITE" id="PS50106"/>
    </source>
</evidence>